<dbReference type="Pfam" id="PF07298">
    <property type="entry name" value="NnrU"/>
    <property type="match status" value="1"/>
</dbReference>
<accession>A0A1C3RGV2</accession>
<evidence type="ECO:0000256" key="5">
    <source>
        <dbReference type="SAM" id="Phobius"/>
    </source>
</evidence>
<dbReference type="EMBL" id="FLYE01000013">
    <property type="protein sequence ID" value="SCA56536.1"/>
    <property type="molecule type" value="Genomic_DNA"/>
</dbReference>
<comment type="subcellular location">
    <subcellularLocation>
        <location evidence="1">Membrane</location>
        <topology evidence="1">Multi-pass membrane protein</topology>
    </subcellularLocation>
</comment>
<evidence type="ECO:0000256" key="2">
    <source>
        <dbReference type="ARBA" id="ARBA00022692"/>
    </source>
</evidence>
<dbReference type="AlphaFoldDB" id="A0A1C3RGV2"/>
<feature type="transmembrane region" description="Helical" evidence="5">
    <location>
        <begin position="162"/>
        <end position="180"/>
    </location>
</feature>
<sequence length="186" mass="20671">MTILALGVVLWTLIHLFPVYAPNQRASLVNYIGLIPYKGLFSIPVLASLGLISWGWQQHDPAYVYELPFWARHLAMLMIFFAVVLFGTAMGKSRIRQFIRNPMLAGVVVWATAHLLVNGDENSLILFGGLLLWAVISIIGTNRREGGWQKPEIGSWLAEIRLLVIAVAVCAGLIFAHPYLSGMPLF</sequence>
<dbReference type="STRING" id="1867952.MTBPR1_200016"/>
<feature type="transmembrane region" description="Helical" evidence="5">
    <location>
        <begin position="69"/>
        <end position="86"/>
    </location>
</feature>
<keyword evidence="2 5" id="KW-0812">Transmembrane</keyword>
<evidence type="ECO:0000256" key="3">
    <source>
        <dbReference type="ARBA" id="ARBA00022989"/>
    </source>
</evidence>
<evidence type="ECO:0000313" key="8">
    <source>
        <dbReference type="Proteomes" id="UP000231658"/>
    </source>
</evidence>
<feature type="transmembrane region" description="Helical" evidence="5">
    <location>
        <begin position="98"/>
        <end position="117"/>
    </location>
</feature>
<keyword evidence="3 5" id="KW-1133">Transmembrane helix</keyword>
<evidence type="ECO:0000256" key="4">
    <source>
        <dbReference type="ARBA" id="ARBA00023136"/>
    </source>
</evidence>
<feature type="transmembrane region" description="Helical" evidence="5">
    <location>
        <begin position="123"/>
        <end position="141"/>
    </location>
</feature>
<evidence type="ECO:0000256" key="1">
    <source>
        <dbReference type="ARBA" id="ARBA00004141"/>
    </source>
</evidence>
<evidence type="ECO:0000259" key="6">
    <source>
        <dbReference type="Pfam" id="PF07298"/>
    </source>
</evidence>
<keyword evidence="4 5" id="KW-0472">Membrane</keyword>
<dbReference type="OrthoDB" id="5293641at2"/>
<feature type="transmembrane region" description="Helical" evidence="5">
    <location>
        <begin position="35"/>
        <end position="57"/>
    </location>
</feature>
<dbReference type="GO" id="GO:0016020">
    <property type="term" value="C:membrane"/>
    <property type="evidence" value="ECO:0007669"/>
    <property type="project" value="UniProtKB-SubCell"/>
</dbReference>
<feature type="domain" description="NnrU" evidence="6">
    <location>
        <begin position="3"/>
        <end position="184"/>
    </location>
</feature>
<name>A0A1C3RGV2_9PROT</name>
<reference evidence="7 8" key="1">
    <citation type="submission" date="2016-07" db="EMBL/GenBank/DDBJ databases">
        <authorList>
            <person name="Lefevre C.T."/>
        </authorList>
    </citation>
    <scope>NUCLEOTIDE SEQUENCE [LARGE SCALE GENOMIC DNA]</scope>
    <source>
        <strain evidence="7">PR1</strain>
    </source>
</reference>
<gene>
    <name evidence="7" type="primary">nnrU</name>
    <name evidence="7" type="ORF">MTBPR1_200016</name>
</gene>
<proteinExistence type="predicted"/>
<dbReference type="Proteomes" id="UP000231658">
    <property type="component" value="Unassembled WGS sequence"/>
</dbReference>
<keyword evidence="8" id="KW-1185">Reference proteome</keyword>
<dbReference type="InterPro" id="IPR009915">
    <property type="entry name" value="NnrU_dom"/>
</dbReference>
<organism evidence="7 8">
    <name type="scientific">Candidatus Terasakiella magnetica</name>
    <dbReference type="NCBI Taxonomy" id="1867952"/>
    <lineage>
        <taxon>Bacteria</taxon>
        <taxon>Pseudomonadati</taxon>
        <taxon>Pseudomonadota</taxon>
        <taxon>Alphaproteobacteria</taxon>
        <taxon>Rhodospirillales</taxon>
        <taxon>Terasakiellaceae</taxon>
        <taxon>Terasakiella</taxon>
    </lineage>
</organism>
<dbReference type="RefSeq" id="WP_069188640.1">
    <property type="nucleotide sequence ID" value="NZ_FLYE01000013.1"/>
</dbReference>
<feature type="transmembrane region" description="Helical" evidence="5">
    <location>
        <begin position="6"/>
        <end position="23"/>
    </location>
</feature>
<evidence type="ECO:0000313" key="7">
    <source>
        <dbReference type="EMBL" id="SCA56536.1"/>
    </source>
</evidence>
<protein>
    <submittedName>
        <fullName evidence="7">NnrU protein</fullName>
    </submittedName>
</protein>